<dbReference type="AlphaFoldDB" id="A0A448WCD6"/>
<evidence type="ECO:0000313" key="3">
    <source>
        <dbReference type="Proteomes" id="UP000784294"/>
    </source>
</evidence>
<reference evidence="2" key="1">
    <citation type="submission" date="2018-11" db="EMBL/GenBank/DDBJ databases">
        <authorList>
            <consortium name="Pathogen Informatics"/>
        </authorList>
    </citation>
    <scope>NUCLEOTIDE SEQUENCE</scope>
</reference>
<protein>
    <submittedName>
        <fullName evidence="2">Uncharacterized protein</fullName>
    </submittedName>
</protein>
<feature type="compositionally biased region" description="Basic and acidic residues" evidence="1">
    <location>
        <begin position="24"/>
        <end position="37"/>
    </location>
</feature>
<dbReference type="Proteomes" id="UP000784294">
    <property type="component" value="Unassembled WGS sequence"/>
</dbReference>
<feature type="compositionally biased region" description="Polar residues" evidence="1">
    <location>
        <begin position="82"/>
        <end position="93"/>
    </location>
</feature>
<proteinExistence type="predicted"/>
<feature type="compositionally biased region" description="Polar residues" evidence="1">
    <location>
        <begin position="10"/>
        <end position="23"/>
    </location>
</feature>
<organism evidence="2 3">
    <name type="scientific">Protopolystoma xenopodis</name>
    <dbReference type="NCBI Taxonomy" id="117903"/>
    <lineage>
        <taxon>Eukaryota</taxon>
        <taxon>Metazoa</taxon>
        <taxon>Spiralia</taxon>
        <taxon>Lophotrochozoa</taxon>
        <taxon>Platyhelminthes</taxon>
        <taxon>Monogenea</taxon>
        <taxon>Polyopisthocotylea</taxon>
        <taxon>Polystomatidea</taxon>
        <taxon>Polystomatidae</taxon>
        <taxon>Protopolystoma</taxon>
    </lineage>
</organism>
<accession>A0A448WCD6</accession>
<sequence length="118" mass="12983">MSFERGSECGPNSRQSAQLLSNGTEKRKVVLHSRQENPSKGPKSSTVRARSELSRIPCSVSSHLRSNLKQRSRKPGALSYEPSKQASKMTGSLQKLGRDYASIVKGIADRLGEKQQVK</sequence>
<evidence type="ECO:0000256" key="1">
    <source>
        <dbReference type="SAM" id="MobiDB-lite"/>
    </source>
</evidence>
<comment type="caution">
    <text evidence="2">The sequence shown here is derived from an EMBL/GenBank/DDBJ whole genome shotgun (WGS) entry which is preliminary data.</text>
</comment>
<feature type="compositionally biased region" description="Polar residues" evidence="1">
    <location>
        <begin position="38"/>
        <end position="48"/>
    </location>
</feature>
<evidence type="ECO:0000313" key="2">
    <source>
        <dbReference type="EMBL" id="VEL08378.1"/>
    </source>
</evidence>
<name>A0A448WCD6_9PLAT</name>
<gene>
    <name evidence="2" type="ORF">PXEA_LOCUS1818</name>
</gene>
<feature type="region of interest" description="Disordered" evidence="1">
    <location>
        <begin position="1"/>
        <end position="95"/>
    </location>
</feature>
<dbReference type="EMBL" id="CAAALY010003801">
    <property type="protein sequence ID" value="VEL08378.1"/>
    <property type="molecule type" value="Genomic_DNA"/>
</dbReference>
<keyword evidence="3" id="KW-1185">Reference proteome</keyword>